<comment type="caution">
    <text evidence="2">The sequence shown here is derived from an EMBL/GenBank/DDBJ whole genome shotgun (WGS) entry which is preliminary data.</text>
</comment>
<keyword evidence="3" id="KW-1185">Reference proteome</keyword>
<organism evidence="2 3">
    <name type="scientific">Portunus trituberculatus</name>
    <name type="common">Swimming crab</name>
    <name type="synonym">Neptunus trituberculatus</name>
    <dbReference type="NCBI Taxonomy" id="210409"/>
    <lineage>
        <taxon>Eukaryota</taxon>
        <taxon>Metazoa</taxon>
        <taxon>Ecdysozoa</taxon>
        <taxon>Arthropoda</taxon>
        <taxon>Crustacea</taxon>
        <taxon>Multicrustacea</taxon>
        <taxon>Malacostraca</taxon>
        <taxon>Eumalacostraca</taxon>
        <taxon>Eucarida</taxon>
        <taxon>Decapoda</taxon>
        <taxon>Pleocyemata</taxon>
        <taxon>Brachyura</taxon>
        <taxon>Eubrachyura</taxon>
        <taxon>Portunoidea</taxon>
        <taxon>Portunidae</taxon>
        <taxon>Portuninae</taxon>
        <taxon>Portunus</taxon>
    </lineage>
</organism>
<evidence type="ECO:0000313" key="3">
    <source>
        <dbReference type="Proteomes" id="UP000324222"/>
    </source>
</evidence>
<name>A0A5B7FTE4_PORTR</name>
<feature type="compositionally biased region" description="Basic residues" evidence="1">
    <location>
        <begin position="135"/>
        <end position="148"/>
    </location>
</feature>
<sequence>MTRCTIPPLSTSAPPPPPDLPHLRSPPSDTSHPDRLCRSPTPEACCTSPLKACVASLHNVTAAHHTRTRLSVRQLRALEVSVRHFHRRPAPRGWAGCTPYARPHFLFSVIGDRLEWSSPPPPLPTITPYNPKSAARSRRSRMYHKRTQGRQLTLSGGVPTARHNHWVTLSPNTGTSLH</sequence>
<gene>
    <name evidence="2" type="ORF">E2C01_042336</name>
</gene>
<feature type="region of interest" description="Disordered" evidence="1">
    <location>
        <begin position="1"/>
        <end position="38"/>
    </location>
</feature>
<feature type="region of interest" description="Disordered" evidence="1">
    <location>
        <begin position="120"/>
        <end position="178"/>
    </location>
</feature>
<reference evidence="2 3" key="1">
    <citation type="submission" date="2019-05" db="EMBL/GenBank/DDBJ databases">
        <title>Another draft genome of Portunus trituberculatus and its Hox gene families provides insights of decapod evolution.</title>
        <authorList>
            <person name="Jeong J.-H."/>
            <person name="Song I."/>
            <person name="Kim S."/>
            <person name="Choi T."/>
            <person name="Kim D."/>
            <person name="Ryu S."/>
            <person name="Kim W."/>
        </authorList>
    </citation>
    <scope>NUCLEOTIDE SEQUENCE [LARGE SCALE GENOMIC DNA]</scope>
    <source>
        <tissue evidence="2">Muscle</tissue>
    </source>
</reference>
<accession>A0A5B7FTE4</accession>
<dbReference type="Proteomes" id="UP000324222">
    <property type="component" value="Unassembled WGS sequence"/>
</dbReference>
<feature type="compositionally biased region" description="Polar residues" evidence="1">
    <location>
        <begin position="167"/>
        <end position="178"/>
    </location>
</feature>
<proteinExistence type="predicted"/>
<evidence type="ECO:0000256" key="1">
    <source>
        <dbReference type="SAM" id="MobiDB-lite"/>
    </source>
</evidence>
<dbReference type="AlphaFoldDB" id="A0A5B7FTE4"/>
<dbReference type="EMBL" id="VSRR010008351">
    <property type="protein sequence ID" value="MPC48559.1"/>
    <property type="molecule type" value="Genomic_DNA"/>
</dbReference>
<evidence type="ECO:0000313" key="2">
    <source>
        <dbReference type="EMBL" id="MPC48559.1"/>
    </source>
</evidence>
<protein>
    <submittedName>
        <fullName evidence="2">Uncharacterized protein</fullName>
    </submittedName>
</protein>